<dbReference type="OrthoDB" id="246939at2759"/>
<feature type="region of interest" description="Disordered" evidence="2">
    <location>
        <begin position="1"/>
        <end position="44"/>
    </location>
</feature>
<dbReference type="Proteomes" id="UP000031737">
    <property type="component" value="Unassembled WGS sequence"/>
</dbReference>
<keyword evidence="4" id="KW-1185">Reference proteome</keyword>
<evidence type="ECO:0000256" key="2">
    <source>
        <dbReference type="SAM" id="MobiDB-lite"/>
    </source>
</evidence>
<evidence type="ECO:0000313" key="4">
    <source>
        <dbReference type="Proteomes" id="UP000031737"/>
    </source>
</evidence>
<feature type="region of interest" description="Disordered" evidence="2">
    <location>
        <begin position="250"/>
        <end position="274"/>
    </location>
</feature>
<dbReference type="EMBL" id="AUPL01006893">
    <property type="protein sequence ID" value="ESL05458.1"/>
    <property type="molecule type" value="Genomic_DNA"/>
</dbReference>
<evidence type="ECO:0000313" key="3">
    <source>
        <dbReference type="EMBL" id="ESL05458.1"/>
    </source>
</evidence>
<dbReference type="AlphaFoldDB" id="A0A061IS18"/>
<feature type="region of interest" description="Disordered" evidence="2">
    <location>
        <begin position="56"/>
        <end position="120"/>
    </location>
</feature>
<accession>A0A061IS18</accession>
<feature type="region of interest" description="Disordered" evidence="2">
    <location>
        <begin position="559"/>
        <end position="580"/>
    </location>
</feature>
<feature type="compositionally biased region" description="Low complexity" evidence="2">
    <location>
        <begin position="56"/>
        <end position="70"/>
    </location>
</feature>
<feature type="compositionally biased region" description="Basic residues" evidence="2">
    <location>
        <begin position="156"/>
        <end position="174"/>
    </location>
</feature>
<sequence>MQLEPEGGSAQHCAYSSVDDIDVTREQMSSATLRDPHSGTAAPAEVQHYLTNSVSSLTKYTSPSSSSIASSKEHPAHPSVVATPLAQATMPLSNTKRRKSDNGESHDQARSNRNSWLFYSGDDEGAPDTVDLWKMPTVAPSAKNSKGGKVDSSTPTKRRLRRSSPARGSSRRPKPLVSKPDSKAVLWRRPSHERSKSKDHSGKKSRLLSSGKPTSGAEGTSLFLRRGQLLKKIAEIKEELSGIRRAKRVLEASSRTSHRSSQQGKSRRSRMDLDRLERENEHLQRLLDLGVAWAGSSDLPLRIAEEELRYALDELNREKRRQRELWTENRRSSILFTQMVRHQQPTREKVACQYREGMYNRVNLQTKVASLQEKIASTHETSNYLSKQIRQLEESMQAAGLTQMKPEEYITMQHQVKKNAEQIEKLTDSVTGMLGKVECQHFACTHSSNGATPNVNFPGRTQMEALILKLIRQVEQKESQINSLRQSFVRIGSTVPKSEGSLAKFALRKQLLSESRMGSSMLRLYSSKNMHNDGSPSPRQPNIKTAAYNVPLSKVESSLEQQQYPKGEGGGVKGGTKLSGADSKRVMANKLPVSSLLKLDESLPELPERHKSSSALFSLCASCSNSGRRLGSFHKATDNSVKKPFTLNDGMKAKGNGLSNHSGGLNGLPCTIQNSQSRLSLISFGDLDPPRAVVNNEGFRANVGGKEEEAEAVLDIKESGTKAPVWLEEY</sequence>
<dbReference type="VEuPathDB" id="TriTrypDB:TRSC58_06893"/>
<proteinExistence type="predicted"/>
<feature type="region of interest" description="Disordered" evidence="2">
    <location>
        <begin position="138"/>
        <end position="220"/>
    </location>
</feature>
<gene>
    <name evidence="3" type="ORF">TRSC58_06893</name>
</gene>
<feature type="compositionally biased region" description="Basic and acidic residues" evidence="2">
    <location>
        <begin position="100"/>
        <end position="110"/>
    </location>
</feature>
<feature type="coiled-coil region" evidence="1">
    <location>
        <begin position="460"/>
        <end position="487"/>
    </location>
</feature>
<feature type="compositionally biased region" description="Basic and acidic residues" evidence="2">
    <location>
        <begin position="190"/>
        <end position="202"/>
    </location>
</feature>
<reference evidence="3 4" key="1">
    <citation type="submission" date="2013-07" db="EMBL/GenBank/DDBJ databases">
        <authorList>
            <person name="Stoco P.H."/>
            <person name="Wagner G."/>
            <person name="Gerber A."/>
            <person name="Zaha A."/>
            <person name="Thompson C."/>
            <person name="Bartholomeu D.C."/>
            <person name="Luckemeyer D.D."/>
            <person name="Bahia D."/>
            <person name="Loreto E."/>
            <person name="Prestes E.B."/>
            <person name="Lima F.M."/>
            <person name="Rodrigues-Luiz G."/>
            <person name="Vallejo G.A."/>
            <person name="Filho J.F."/>
            <person name="Monteiro K.M."/>
            <person name="Tyler K.M."/>
            <person name="de Almeida L.G."/>
            <person name="Ortiz M.F."/>
            <person name="Siervo M.A."/>
            <person name="de Moraes M.H."/>
            <person name="Cunha O.L."/>
            <person name="Mendonca-Neto R."/>
            <person name="Silva R."/>
            <person name="Teixeira S.M."/>
            <person name="Murta S.M."/>
            <person name="Sincero T.C."/>
            <person name="Mendes T.A."/>
            <person name="Urmenyi T.P."/>
            <person name="Silva V.G."/>
            <person name="da Rocha W.D."/>
            <person name="Andersson B."/>
            <person name="Romanha A.J."/>
            <person name="Steindel M."/>
            <person name="de Vasconcelos A.T."/>
            <person name="Grisard E.C."/>
        </authorList>
    </citation>
    <scope>NUCLEOTIDE SEQUENCE [LARGE SCALE GENOMIC DNA]</scope>
    <source>
        <strain evidence="3 4">SC58</strain>
    </source>
</reference>
<evidence type="ECO:0000256" key="1">
    <source>
        <dbReference type="SAM" id="Coils"/>
    </source>
</evidence>
<protein>
    <submittedName>
        <fullName evidence="3">Uncharacterized protein</fullName>
    </submittedName>
</protein>
<comment type="caution">
    <text evidence="3">The sequence shown here is derived from an EMBL/GenBank/DDBJ whole genome shotgun (WGS) entry which is preliminary data.</text>
</comment>
<name>A0A061IS18_TRYRA</name>
<organism evidence="3 4">
    <name type="scientific">Trypanosoma rangeli SC58</name>
    <dbReference type="NCBI Taxonomy" id="429131"/>
    <lineage>
        <taxon>Eukaryota</taxon>
        <taxon>Discoba</taxon>
        <taxon>Euglenozoa</taxon>
        <taxon>Kinetoplastea</taxon>
        <taxon>Metakinetoplastina</taxon>
        <taxon>Trypanosomatida</taxon>
        <taxon>Trypanosomatidae</taxon>
        <taxon>Trypanosoma</taxon>
        <taxon>Herpetosoma</taxon>
    </lineage>
</organism>
<keyword evidence="1" id="KW-0175">Coiled coil</keyword>